<dbReference type="AlphaFoldDB" id="A0AB94IHC5"/>
<dbReference type="EMBL" id="ALAN01000133">
    <property type="protein sequence ID" value="ETI66518.1"/>
    <property type="molecule type" value="Genomic_DNA"/>
</dbReference>
<keyword evidence="2" id="KW-1185">Reference proteome</keyword>
<dbReference type="Proteomes" id="UP000018877">
    <property type="component" value="Unassembled WGS sequence"/>
</dbReference>
<accession>A0AB94IHC5</accession>
<comment type="caution">
    <text evidence="1">The sequence shown here is derived from an EMBL/GenBank/DDBJ whole genome shotgun (WGS) entry which is preliminary data.</text>
</comment>
<evidence type="ECO:0000313" key="1">
    <source>
        <dbReference type="EMBL" id="ETI66518.1"/>
    </source>
</evidence>
<organism evidence="1 2">
    <name type="scientific">Neobacillus vireti LMG 21834</name>
    <dbReference type="NCBI Taxonomy" id="1131730"/>
    <lineage>
        <taxon>Bacteria</taxon>
        <taxon>Bacillati</taxon>
        <taxon>Bacillota</taxon>
        <taxon>Bacilli</taxon>
        <taxon>Bacillales</taxon>
        <taxon>Bacillaceae</taxon>
        <taxon>Neobacillus</taxon>
    </lineage>
</organism>
<reference evidence="1 2" key="1">
    <citation type="journal article" date="2014" name="Environ. Microbiol.">
        <title>The nitrate-ammonifying and nosZ-carrying bacterium Bacillus vireti is a potent source and sink for nitric and nitrous oxide under high nitrate conditions.</title>
        <authorList>
            <person name="Mania D."/>
            <person name="Heylen K."/>
            <person name="van Spanning R.J."/>
            <person name="Frostegard A."/>
        </authorList>
    </citation>
    <scope>NUCLEOTIDE SEQUENCE [LARGE SCALE GENOMIC DNA]</scope>
    <source>
        <strain evidence="1 2">LMG 21834</strain>
    </source>
</reference>
<gene>
    <name evidence="1" type="ORF">BAVI_22223</name>
</gene>
<sequence>MSIKWRVTDENAKVTVLQPNSPLFNYPNKIADSDWDHWVQERGLYFPMAWDNHYETFVSMADPGEDPFDGEILMANYGKGTYLYTNLVFYRQIQGQVPGGYRIFTNLISYGANK</sequence>
<proteinExistence type="predicted"/>
<protein>
    <submittedName>
        <fullName evidence="1">Uncharacterized protein</fullName>
    </submittedName>
</protein>
<name>A0AB94IHC5_9BACI</name>
<dbReference type="SUPFAM" id="SSF52317">
    <property type="entry name" value="Class I glutamine amidotransferase-like"/>
    <property type="match status" value="1"/>
</dbReference>
<dbReference type="InterPro" id="IPR029062">
    <property type="entry name" value="Class_I_gatase-like"/>
</dbReference>
<dbReference type="RefSeq" id="WP_024030609.1">
    <property type="nucleotide sequence ID" value="NZ_ALAN01000133.1"/>
</dbReference>
<evidence type="ECO:0000313" key="2">
    <source>
        <dbReference type="Proteomes" id="UP000018877"/>
    </source>
</evidence>